<reference evidence="2 3" key="1">
    <citation type="journal article" date="2022" name="G3 (Bethesda)">
        <title>Whole-genome sequence and methylome profiling of the almond [Prunus dulcis (Mill.) D.A. Webb] cultivar 'Nonpareil'.</title>
        <authorList>
            <person name="D'Amico-Willman K.M."/>
            <person name="Ouma W.Z."/>
            <person name="Meulia T."/>
            <person name="Sideli G.M."/>
            <person name="Gradziel T.M."/>
            <person name="Fresnedo-Ramirez J."/>
        </authorList>
    </citation>
    <scope>NUCLEOTIDE SEQUENCE [LARGE SCALE GENOMIC DNA]</scope>
    <source>
        <strain evidence="2">Clone GOH B32 T37-40</strain>
    </source>
</reference>
<evidence type="ECO:0000256" key="1">
    <source>
        <dbReference type="SAM" id="MobiDB-lite"/>
    </source>
</evidence>
<gene>
    <name evidence="2" type="ORF">L3X38_040968</name>
</gene>
<name>A0AAD4US08_PRUDU</name>
<evidence type="ECO:0000313" key="3">
    <source>
        <dbReference type="Proteomes" id="UP001054821"/>
    </source>
</evidence>
<accession>A0AAD4US08</accession>
<sequence>MRVISPFYTLSPQPPLTKSFEANHDMFILEVHHGGYFVDGLYIGVGETEAAVVLYITDNPAPRPLNVQSPVFSSQGENAEHYEDEHIAHGYDGDEENGQHEFVDVEIDEEFGEAEEEVEVESDEAEQGGEDEEEDGDFIDSEFERSDEEDNMNFHRHVVTEEQDDGHKEPGEVDIDGYNTLDLESLHKDSGDKDWKKRGLRQPKFK</sequence>
<feature type="region of interest" description="Disordered" evidence="1">
    <location>
        <begin position="111"/>
        <end position="206"/>
    </location>
</feature>
<feature type="compositionally biased region" description="Acidic residues" evidence="1">
    <location>
        <begin position="111"/>
        <end position="151"/>
    </location>
</feature>
<feature type="compositionally biased region" description="Basic and acidic residues" evidence="1">
    <location>
        <begin position="184"/>
        <end position="197"/>
    </location>
</feature>
<dbReference type="Proteomes" id="UP001054821">
    <property type="component" value="Chromosome 8"/>
</dbReference>
<organism evidence="2 3">
    <name type="scientific">Prunus dulcis</name>
    <name type="common">Almond</name>
    <name type="synonym">Amygdalus dulcis</name>
    <dbReference type="NCBI Taxonomy" id="3755"/>
    <lineage>
        <taxon>Eukaryota</taxon>
        <taxon>Viridiplantae</taxon>
        <taxon>Streptophyta</taxon>
        <taxon>Embryophyta</taxon>
        <taxon>Tracheophyta</taxon>
        <taxon>Spermatophyta</taxon>
        <taxon>Magnoliopsida</taxon>
        <taxon>eudicotyledons</taxon>
        <taxon>Gunneridae</taxon>
        <taxon>Pentapetalae</taxon>
        <taxon>rosids</taxon>
        <taxon>fabids</taxon>
        <taxon>Rosales</taxon>
        <taxon>Rosaceae</taxon>
        <taxon>Amygdaloideae</taxon>
        <taxon>Amygdaleae</taxon>
        <taxon>Prunus</taxon>
    </lineage>
</organism>
<evidence type="ECO:0000313" key="2">
    <source>
        <dbReference type="EMBL" id="KAI5311795.1"/>
    </source>
</evidence>
<keyword evidence="3" id="KW-1185">Reference proteome</keyword>
<protein>
    <submittedName>
        <fullName evidence="2">Uncharacterized protein</fullName>
    </submittedName>
</protein>
<dbReference type="EMBL" id="JAJFAZ020000008">
    <property type="protein sequence ID" value="KAI5311795.1"/>
    <property type="molecule type" value="Genomic_DNA"/>
</dbReference>
<comment type="caution">
    <text evidence="2">The sequence shown here is derived from an EMBL/GenBank/DDBJ whole genome shotgun (WGS) entry which is preliminary data.</text>
</comment>
<proteinExistence type="predicted"/>
<dbReference type="AlphaFoldDB" id="A0AAD4US08"/>